<sequence length="85" mass="9713">MAESEDFNGIIAPDTFMETLLKYGLYIGAVFQLFCIAAIIVIPEKYLDTSKDEGTDEDSNHSSPHNTPRRPHGHHRRKGDKKKRR</sequence>
<evidence type="ECO:0000256" key="7">
    <source>
        <dbReference type="SAM" id="Phobius"/>
    </source>
</evidence>
<dbReference type="Proteomes" id="UP000494165">
    <property type="component" value="Unassembled WGS sequence"/>
</dbReference>
<evidence type="ECO:0000256" key="2">
    <source>
        <dbReference type="ARBA" id="ARBA00006839"/>
    </source>
</evidence>
<feature type="region of interest" description="Disordered" evidence="6">
    <location>
        <begin position="50"/>
        <end position="85"/>
    </location>
</feature>
<comment type="similarity">
    <text evidence="2">Belongs to the UPF0239 family.</text>
</comment>
<dbReference type="PANTHER" id="PTHR14409:SF0">
    <property type="entry name" value="PROTEIN MANBAL"/>
    <property type="match status" value="1"/>
</dbReference>
<dbReference type="OrthoDB" id="10040809at2759"/>
<dbReference type="AlphaFoldDB" id="A0A8S1BUD9"/>
<dbReference type="InterPro" id="IPR009621">
    <property type="entry name" value="UPF0239"/>
</dbReference>
<evidence type="ECO:0000313" key="8">
    <source>
        <dbReference type="EMBL" id="CAB3362558.1"/>
    </source>
</evidence>
<evidence type="ECO:0000256" key="1">
    <source>
        <dbReference type="ARBA" id="ARBA00004167"/>
    </source>
</evidence>
<proteinExistence type="inferred from homology"/>
<reference evidence="8 9" key="1">
    <citation type="submission" date="2020-04" db="EMBL/GenBank/DDBJ databases">
        <authorList>
            <person name="Alioto T."/>
            <person name="Alioto T."/>
            <person name="Gomez Garrido J."/>
        </authorList>
    </citation>
    <scope>NUCLEOTIDE SEQUENCE [LARGE SCALE GENOMIC DNA]</scope>
</reference>
<feature type="compositionally biased region" description="Basic residues" evidence="6">
    <location>
        <begin position="67"/>
        <end position="85"/>
    </location>
</feature>
<protein>
    <recommendedName>
        <fullName evidence="10">Protein anon-73B1</fullName>
    </recommendedName>
</protein>
<keyword evidence="4 7" id="KW-1133">Transmembrane helix</keyword>
<organism evidence="8 9">
    <name type="scientific">Cloeon dipterum</name>
    <dbReference type="NCBI Taxonomy" id="197152"/>
    <lineage>
        <taxon>Eukaryota</taxon>
        <taxon>Metazoa</taxon>
        <taxon>Ecdysozoa</taxon>
        <taxon>Arthropoda</taxon>
        <taxon>Hexapoda</taxon>
        <taxon>Insecta</taxon>
        <taxon>Pterygota</taxon>
        <taxon>Palaeoptera</taxon>
        <taxon>Ephemeroptera</taxon>
        <taxon>Pisciforma</taxon>
        <taxon>Baetidae</taxon>
        <taxon>Cloeon</taxon>
    </lineage>
</organism>
<keyword evidence="9" id="KW-1185">Reference proteome</keyword>
<accession>A0A8S1BUD9</accession>
<evidence type="ECO:0000256" key="4">
    <source>
        <dbReference type="ARBA" id="ARBA00022989"/>
    </source>
</evidence>
<evidence type="ECO:0000256" key="3">
    <source>
        <dbReference type="ARBA" id="ARBA00022692"/>
    </source>
</evidence>
<feature type="transmembrane region" description="Helical" evidence="7">
    <location>
        <begin position="23"/>
        <end position="42"/>
    </location>
</feature>
<evidence type="ECO:0008006" key="10">
    <source>
        <dbReference type="Google" id="ProtNLM"/>
    </source>
</evidence>
<comment type="caution">
    <text evidence="8">The sequence shown here is derived from an EMBL/GenBank/DDBJ whole genome shotgun (WGS) entry which is preliminary data.</text>
</comment>
<comment type="subcellular location">
    <subcellularLocation>
        <location evidence="1">Membrane</location>
        <topology evidence="1">Single-pass membrane protein</topology>
    </subcellularLocation>
</comment>
<keyword evidence="3 7" id="KW-0812">Transmembrane</keyword>
<dbReference type="PANTHER" id="PTHR14409">
    <property type="entry name" value="MANNOSIDASE, BETA A, LYSOSOMAL-LIKE, MANBAL PROTEIN"/>
    <property type="match status" value="1"/>
</dbReference>
<evidence type="ECO:0000256" key="5">
    <source>
        <dbReference type="ARBA" id="ARBA00023136"/>
    </source>
</evidence>
<evidence type="ECO:0000313" key="9">
    <source>
        <dbReference type="Proteomes" id="UP000494165"/>
    </source>
</evidence>
<dbReference type="GO" id="GO:0016020">
    <property type="term" value="C:membrane"/>
    <property type="evidence" value="ECO:0007669"/>
    <property type="project" value="UniProtKB-SubCell"/>
</dbReference>
<name>A0A8S1BUD9_9INSE</name>
<keyword evidence="5 7" id="KW-0472">Membrane</keyword>
<evidence type="ECO:0000256" key="6">
    <source>
        <dbReference type="SAM" id="MobiDB-lite"/>
    </source>
</evidence>
<gene>
    <name evidence="8" type="ORF">CLODIP_2_CD14370</name>
</gene>
<dbReference type="Pfam" id="PF06783">
    <property type="entry name" value="UPF0239"/>
    <property type="match status" value="1"/>
</dbReference>
<dbReference type="EMBL" id="CADEPI010000009">
    <property type="protein sequence ID" value="CAB3362558.1"/>
    <property type="molecule type" value="Genomic_DNA"/>
</dbReference>